<evidence type="ECO:0000259" key="5">
    <source>
        <dbReference type="Pfam" id="PF00496"/>
    </source>
</evidence>
<dbReference type="Gene3D" id="3.10.105.10">
    <property type="entry name" value="Dipeptide-binding Protein, Domain 3"/>
    <property type="match status" value="1"/>
</dbReference>
<dbReference type="PROSITE" id="PS51257">
    <property type="entry name" value="PROKAR_LIPOPROTEIN"/>
    <property type="match status" value="1"/>
</dbReference>
<protein>
    <submittedName>
        <fullName evidence="6">Peptide ABC transporter substrate-binding protein</fullName>
    </submittedName>
</protein>
<feature type="domain" description="Solute-binding protein family 5" evidence="5">
    <location>
        <begin position="83"/>
        <end position="462"/>
    </location>
</feature>
<keyword evidence="4" id="KW-0732">Signal</keyword>
<keyword evidence="3" id="KW-0813">Transport</keyword>
<evidence type="ECO:0000256" key="3">
    <source>
        <dbReference type="ARBA" id="ARBA00022448"/>
    </source>
</evidence>
<reference evidence="6 7" key="1">
    <citation type="submission" date="2020-02" db="EMBL/GenBank/DDBJ databases">
        <title>Albibacoteraceae fam. nov., the first described family within the subdivision 4 Verrucomicrobia.</title>
        <authorList>
            <person name="Xi F."/>
        </authorList>
    </citation>
    <scope>NUCLEOTIDE SEQUENCE [LARGE SCALE GENOMIC DNA]</scope>
    <source>
        <strain evidence="6 7">CK1056</strain>
    </source>
</reference>
<dbReference type="GO" id="GO:0043190">
    <property type="term" value="C:ATP-binding cassette (ABC) transporter complex"/>
    <property type="evidence" value="ECO:0007669"/>
    <property type="project" value="InterPro"/>
</dbReference>
<comment type="caution">
    <text evidence="6">The sequence shown here is derived from an EMBL/GenBank/DDBJ whole genome shotgun (WGS) entry which is preliminary data.</text>
</comment>
<proteinExistence type="inferred from homology"/>
<dbReference type="InterPro" id="IPR000914">
    <property type="entry name" value="SBP_5_dom"/>
</dbReference>
<dbReference type="InterPro" id="IPR039424">
    <property type="entry name" value="SBP_5"/>
</dbReference>
<evidence type="ECO:0000313" key="7">
    <source>
        <dbReference type="Proteomes" id="UP000478417"/>
    </source>
</evidence>
<dbReference type="Gene3D" id="3.40.190.10">
    <property type="entry name" value="Periplasmic binding protein-like II"/>
    <property type="match status" value="1"/>
</dbReference>
<sequence length="542" mass="60504">MTRSKINFFSLITVLLGLLSVAGCGKREDAVIASSRDGILLFNNGAEPRDLDPHVVTGMPENRVIKSLLEGLVREHPESSDKVLPGMAERWESNLEKSIWTFHLREAYWTNGDPVTADDFAYSYSRILNPEFGAPYVSMLFRVKNAEAYNTGQVTDFGEVGIKVLGPRTLQVELDGPTPYLPLMLTHYTWFPLHRATIEKAGGFASRDSGWTLPGNYVGNGPFVLKEWLPNQRIIVEKNPGYWDAGSVALNGIHFFPIQDRQTENRMFQTGQLHITNGVPFNLRDKYRQENNPALREDPMFATGYLGLNNRHEGLDDPRVRHALSMALDRKTIIDKVTKNGSPAGGFVPPTIGGYALSDALPYDPEAARQLLAEAGYPGGEGLPEFEFMIANSDTSRTFAEVVQEMWRTELGVSIEILNKEWQVLIAEMDSGNYDIFLLSWIGDYLDPATFLKIMRTGDGNNRTGYGNPAYDALLAKANQVTSIEERYALLAEAEAILLADLPILPITWARNMYLIHPDVQGWASKALMDQPYESVRLVPGE</sequence>
<dbReference type="AlphaFoldDB" id="A0A6B2M497"/>
<dbReference type="Proteomes" id="UP000478417">
    <property type="component" value="Unassembled WGS sequence"/>
</dbReference>
<comment type="similarity">
    <text evidence="2">Belongs to the bacterial solute-binding protein 5 family.</text>
</comment>
<evidence type="ECO:0000256" key="4">
    <source>
        <dbReference type="ARBA" id="ARBA00022729"/>
    </source>
</evidence>
<accession>A0A6B2M497</accession>
<dbReference type="CDD" id="cd08504">
    <property type="entry name" value="PBP2_OppA"/>
    <property type="match status" value="1"/>
</dbReference>
<dbReference type="EMBL" id="JAAGNX010000002">
    <property type="protein sequence ID" value="NDV62470.1"/>
    <property type="molecule type" value="Genomic_DNA"/>
</dbReference>
<gene>
    <name evidence="6" type="ORF">G0Q06_08415</name>
</gene>
<dbReference type="Pfam" id="PF00496">
    <property type="entry name" value="SBP_bac_5"/>
    <property type="match status" value="1"/>
</dbReference>
<keyword evidence="7" id="KW-1185">Reference proteome</keyword>
<dbReference type="SUPFAM" id="SSF53850">
    <property type="entry name" value="Periplasmic binding protein-like II"/>
    <property type="match status" value="1"/>
</dbReference>
<dbReference type="PIRSF" id="PIRSF002741">
    <property type="entry name" value="MppA"/>
    <property type="match status" value="1"/>
</dbReference>
<evidence type="ECO:0000256" key="1">
    <source>
        <dbReference type="ARBA" id="ARBA00004196"/>
    </source>
</evidence>
<name>A0A6B2M497_9BACT</name>
<dbReference type="FunFam" id="3.90.76.10:FF:000001">
    <property type="entry name" value="Oligopeptide ABC transporter substrate-binding protein"/>
    <property type="match status" value="1"/>
</dbReference>
<dbReference type="GO" id="GO:0015833">
    <property type="term" value="P:peptide transport"/>
    <property type="evidence" value="ECO:0007669"/>
    <property type="project" value="TreeGrafter"/>
</dbReference>
<evidence type="ECO:0000313" key="6">
    <source>
        <dbReference type="EMBL" id="NDV62470.1"/>
    </source>
</evidence>
<dbReference type="GO" id="GO:1904680">
    <property type="term" value="F:peptide transmembrane transporter activity"/>
    <property type="evidence" value="ECO:0007669"/>
    <property type="project" value="TreeGrafter"/>
</dbReference>
<dbReference type="InterPro" id="IPR030678">
    <property type="entry name" value="Peptide/Ni-bd"/>
</dbReference>
<dbReference type="RefSeq" id="WP_163964388.1">
    <property type="nucleotide sequence ID" value="NZ_JAAGNX010000002.1"/>
</dbReference>
<organism evidence="6 7">
    <name type="scientific">Oceanipulchritudo coccoides</name>
    <dbReference type="NCBI Taxonomy" id="2706888"/>
    <lineage>
        <taxon>Bacteria</taxon>
        <taxon>Pseudomonadati</taxon>
        <taxon>Verrucomicrobiota</taxon>
        <taxon>Opitutia</taxon>
        <taxon>Puniceicoccales</taxon>
        <taxon>Oceanipulchritudinaceae</taxon>
        <taxon>Oceanipulchritudo</taxon>
    </lineage>
</organism>
<dbReference type="Gene3D" id="3.90.76.10">
    <property type="entry name" value="Dipeptide-binding Protein, Domain 1"/>
    <property type="match status" value="1"/>
</dbReference>
<dbReference type="PANTHER" id="PTHR30290:SF10">
    <property type="entry name" value="PERIPLASMIC OLIGOPEPTIDE-BINDING PROTEIN-RELATED"/>
    <property type="match status" value="1"/>
</dbReference>
<evidence type="ECO:0000256" key="2">
    <source>
        <dbReference type="ARBA" id="ARBA00005695"/>
    </source>
</evidence>
<dbReference type="PANTHER" id="PTHR30290">
    <property type="entry name" value="PERIPLASMIC BINDING COMPONENT OF ABC TRANSPORTER"/>
    <property type="match status" value="1"/>
</dbReference>
<dbReference type="GO" id="GO:0030288">
    <property type="term" value="C:outer membrane-bounded periplasmic space"/>
    <property type="evidence" value="ECO:0007669"/>
    <property type="project" value="UniProtKB-ARBA"/>
</dbReference>
<comment type="subcellular location">
    <subcellularLocation>
        <location evidence="1">Cell envelope</location>
    </subcellularLocation>
</comment>